<dbReference type="Proteomes" id="UP000676853">
    <property type="component" value="Unassembled WGS sequence"/>
</dbReference>
<keyword evidence="2" id="KW-0472">Membrane</keyword>
<feature type="transmembrane region" description="Helical" evidence="2">
    <location>
        <begin position="73"/>
        <end position="98"/>
    </location>
</feature>
<name>A0ABS5N8T7_TSUPA</name>
<dbReference type="RefSeq" id="WP_212553154.1">
    <property type="nucleotide sequence ID" value="NZ_JAGXOE010000008.1"/>
</dbReference>
<comment type="caution">
    <text evidence="3">The sequence shown here is derived from an EMBL/GenBank/DDBJ whole genome shotgun (WGS) entry which is preliminary data.</text>
</comment>
<feature type="region of interest" description="Disordered" evidence="1">
    <location>
        <begin position="147"/>
        <end position="166"/>
    </location>
</feature>
<dbReference type="PANTHER" id="PTHR35335">
    <property type="entry name" value="UPF0716 PROTEIN FXSA"/>
    <property type="match status" value="1"/>
</dbReference>
<feature type="transmembrane region" description="Helical" evidence="2">
    <location>
        <begin position="26"/>
        <end position="44"/>
    </location>
</feature>
<protein>
    <submittedName>
        <fullName evidence="3">FxsA family protein</fullName>
    </submittedName>
</protein>
<dbReference type="Pfam" id="PF04186">
    <property type="entry name" value="FxsA"/>
    <property type="match status" value="1"/>
</dbReference>
<evidence type="ECO:0000313" key="3">
    <source>
        <dbReference type="EMBL" id="MBS4100691.1"/>
    </source>
</evidence>
<reference evidence="3 4" key="1">
    <citation type="submission" date="2021-04" db="EMBL/GenBank/DDBJ databases">
        <title>Whole genome sequence analysis of a thiophenic sulfur metabolizing bacteria.</title>
        <authorList>
            <person name="Akhtar N."/>
            <person name="Akram J."/>
            <person name="Aslam A."/>
        </authorList>
    </citation>
    <scope>NUCLEOTIDE SEQUENCE [LARGE SCALE GENOMIC DNA]</scope>
    <source>
        <strain evidence="3 4">3OW</strain>
    </source>
</reference>
<keyword evidence="2" id="KW-0812">Transmembrane</keyword>
<sequence length="190" mass="19646">MKLFAFLTYLVVEIAAFAGLVSWLGFGWAVLAMIGATVLGVLMLRRTAAGVLKDLGQALDGQRSAGPALMDTAILAAAVFLLAVPGVVSTVLGLLLLVKPVRAVVRPAVAYVGAKRVASFVEESGLVTVLAGQPRGYGTVVDGDVMSGPDGDVMSGPDGDVVAGRERTDEPIVDVTRYGPRPGFRELPPA</sequence>
<dbReference type="EMBL" id="JAGXOE010000008">
    <property type="protein sequence ID" value="MBS4100691.1"/>
    <property type="molecule type" value="Genomic_DNA"/>
</dbReference>
<evidence type="ECO:0000313" key="4">
    <source>
        <dbReference type="Proteomes" id="UP000676853"/>
    </source>
</evidence>
<evidence type="ECO:0000256" key="1">
    <source>
        <dbReference type="SAM" id="MobiDB-lite"/>
    </source>
</evidence>
<proteinExistence type="predicted"/>
<keyword evidence="2" id="KW-1133">Transmembrane helix</keyword>
<organism evidence="3 4">
    <name type="scientific">Tsukamurella paurometabola</name>
    <name type="common">Corynebacterium paurometabolum</name>
    <dbReference type="NCBI Taxonomy" id="2061"/>
    <lineage>
        <taxon>Bacteria</taxon>
        <taxon>Bacillati</taxon>
        <taxon>Actinomycetota</taxon>
        <taxon>Actinomycetes</taxon>
        <taxon>Mycobacteriales</taxon>
        <taxon>Tsukamurellaceae</taxon>
        <taxon>Tsukamurella</taxon>
    </lineage>
</organism>
<keyword evidence="4" id="KW-1185">Reference proteome</keyword>
<dbReference type="InterPro" id="IPR007313">
    <property type="entry name" value="FxsA"/>
</dbReference>
<accession>A0ABS5N8T7</accession>
<gene>
    <name evidence="3" type="ORF">KFZ73_05515</name>
</gene>
<evidence type="ECO:0000256" key="2">
    <source>
        <dbReference type="SAM" id="Phobius"/>
    </source>
</evidence>
<dbReference type="PANTHER" id="PTHR35335:SF1">
    <property type="entry name" value="UPF0716 PROTEIN FXSA"/>
    <property type="match status" value="1"/>
</dbReference>
<dbReference type="NCBIfam" id="NF008528">
    <property type="entry name" value="PRK11463.1-2"/>
    <property type="match status" value="1"/>
</dbReference>